<dbReference type="InParanoid" id="A0A1Z5R4U9"/>
<dbReference type="Gramene" id="OQU78579">
    <property type="protein sequence ID" value="OQU78579"/>
    <property type="gene ID" value="SORBI_3008G003300"/>
</dbReference>
<protein>
    <submittedName>
        <fullName evidence="1">Uncharacterized protein</fullName>
    </submittedName>
</protein>
<proteinExistence type="predicted"/>
<sequence length="95" mass="10777">MDAPLSGSGSRRAHFRSDVGKFRYCVGYLVAAHFRSRFRWQITVVVTQIQMVQQELEGVIEESWRGNISVECWSFGKGRRNDPWIGCSSCNCSSA</sequence>
<evidence type="ECO:0000313" key="1">
    <source>
        <dbReference type="EMBL" id="OQU78579.1"/>
    </source>
</evidence>
<organism evidence="1 2">
    <name type="scientific">Sorghum bicolor</name>
    <name type="common">Sorghum</name>
    <name type="synonym">Sorghum vulgare</name>
    <dbReference type="NCBI Taxonomy" id="4558"/>
    <lineage>
        <taxon>Eukaryota</taxon>
        <taxon>Viridiplantae</taxon>
        <taxon>Streptophyta</taxon>
        <taxon>Embryophyta</taxon>
        <taxon>Tracheophyta</taxon>
        <taxon>Spermatophyta</taxon>
        <taxon>Magnoliopsida</taxon>
        <taxon>Liliopsida</taxon>
        <taxon>Poales</taxon>
        <taxon>Poaceae</taxon>
        <taxon>PACMAD clade</taxon>
        <taxon>Panicoideae</taxon>
        <taxon>Andropogonodae</taxon>
        <taxon>Andropogoneae</taxon>
        <taxon>Sorghinae</taxon>
        <taxon>Sorghum</taxon>
    </lineage>
</organism>
<evidence type="ECO:0000313" key="2">
    <source>
        <dbReference type="Proteomes" id="UP000000768"/>
    </source>
</evidence>
<gene>
    <name evidence="1" type="ORF">SORBI_3008G003300</name>
</gene>
<name>A0A1Z5R4U9_SORBI</name>
<accession>A0A1Z5R4U9</accession>
<keyword evidence="2" id="KW-1185">Reference proteome</keyword>
<dbReference type="AlphaFoldDB" id="A0A1Z5R4U9"/>
<dbReference type="Proteomes" id="UP000000768">
    <property type="component" value="Chromosome 8"/>
</dbReference>
<dbReference type="EMBL" id="CM000767">
    <property type="protein sequence ID" value="OQU78579.1"/>
    <property type="molecule type" value="Genomic_DNA"/>
</dbReference>
<reference evidence="1 2" key="1">
    <citation type="journal article" date="2009" name="Nature">
        <title>The Sorghum bicolor genome and the diversification of grasses.</title>
        <authorList>
            <person name="Paterson A.H."/>
            <person name="Bowers J.E."/>
            <person name="Bruggmann R."/>
            <person name="Dubchak I."/>
            <person name="Grimwood J."/>
            <person name="Gundlach H."/>
            <person name="Haberer G."/>
            <person name="Hellsten U."/>
            <person name="Mitros T."/>
            <person name="Poliakov A."/>
            <person name="Schmutz J."/>
            <person name="Spannagl M."/>
            <person name="Tang H."/>
            <person name="Wang X."/>
            <person name="Wicker T."/>
            <person name="Bharti A.K."/>
            <person name="Chapman J."/>
            <person name="Feltus F.A."/>
            <person name="Gowik U."/>
            <person name="Grigoriev I.V."/>
            <person name="Lyons E."/>
            <person name="Maher C.A."/>
            <person name="Martis M."/>
            <person name="Narechania A."/>
            <person name="Otillar R.P."/>
            <person name="Penning B.W."/>
            <person name="Salamov A.A."/>
            <person name="Wang Y."/>
            <person name="Zhang L."/>
            <person name="Carpita N.C."/>
            <person name="Freeling M."/>
            <person name="Gingle A.R."/>
            <person name="Hash C.T."/>
            <person name="Keller B."/>
            <person name="Klein P."/>
            <person name="Kresovich S."/>
            <person name="McCann M.C."/>
            <person name="Ming R."/>
            <person name="Peterson D.G."/>
            <person name="Mehboob-ur-Rahman"/>
            <person name="Ware D."/>
            <person name="Westhoff P."/>
            <person name="Mayer K.F."/>
            <person name="Messing J."/>
            <person name="Rokhsar D.S."/>
        </authorList>
    </citation>
    <scope>NUCLEOTIDE SEQUENCE [LARGE SCALE GENOMIC DNA]</scope>
    <source>
        <strain evidence="2">cv. BTx623</strain>
    </source>
</reference>
<dbReference type="ExpressionAtlas" id="A0A1Z5R4U9">
    <property type="expression patterns" value="baseline"/>
</dbReference>
<reference evidence="2" key="2">
    <citation type="journal article" date="2018" name="Plant J.">
        <title>The Sorghum bicolor reference genome: improved assembly, gene annotations, a transcriptome atlas, and signatures of genome organization.</title>
        <authorList>
            <person name="McCormick R.F."/>
            <person name="Truong S.K."/>
            <person name="Sreedasyam A."/>
            <person name="Jenkins J."/>
            <person name="Shu S."/>
            <person name="Sims D."/>
            <person name="Kennedy M."/>
            <person name="Amirebrahimi M."/>
            <person name="Weers B.D."/>
            <person name="McKinley B."/>
            <person name="Mattison A."/>
            <person name="Morishige D.T."/>
            <person name="Grimwood J."/>
            <person name="Schmutz J."/>
            <person name="Mullet J.E."/>
        </authorList>
    </citation>
    <scope>NUCLEOTIDE SEQUENCE [LARGE SCALE GENOMIC DNA]</scope>
    <source>
        <strain evidence="2">cv. BTx623</strain>
    </source>
</reference>